<feature type="region of interest" description="Disordered" evidence="3">
    <location>
        <begin position="363"/>
        <end position="392"/>
    </location>
</feature>
<dbReference type="GO" id="GO:0003690">
    <property type="term" value="F:double-stranded DNA binding"/>
    <property type="evidence" value="ECO:0007669"/>
    <property type="project" value="TreeGrafter"/>
</dbReference>
<evidence type="ECO:0000256" key="2">
    <source>
        <dbReference type="ARBA" id="ARBA00022840"/>
    </source>
</evidence>
<dbReference type="GO" id="GO:0140664">
    <property type="term" value="F:ATP-dependent DNA damage sensor activity"/>
    <property type="evidence" value="ECO:0007669"/>
    <property type="project" value="InterPro"/>
</dbReference>
<sequence>MTSPVPLSLTPLHPKYQARCRRANIFNVHQLVLIPPNELAGLLGLGVEETLRGVLEVVVRGCVPRCLRLGVGRRRRDEREDERSQSGSGKGKERQKDLEVSDGLPFNTSSGGYRITSGDAGLDAALGGGIRTGMLTEIVGESSCGKSQLALQLAVHTALGSMDRPAGSVALMISEGDTQGSIAVRRMLDMAERLTRRRWRKSYAHANENGTADDRDGSNRSESVEKRRRLSGPRLDRGKPQEEDEAVEFAKQQVLRNVHLASIRDLDALEHVIEYTLPGLAQRLLEQETQYRHRAPVASQASSSSDPAPAPSPPLRLVIVDNLPCLFYATHPTSMNAMVARSRALGSLSDGLKKIARIGSPLDATRDKGSVRVKNDPTATPEAAPAEASPAAYSADDGGSAVVIINHVSDVFERDLRALSEIASFSIPPSSSSSSAAMQSSSQTSRTTGEPPLAYSHQSPLFSGLTTSVRAVSSLSRMDLLQEEEEDDAAQGHHSALLGRQVPDLSHLGGGGGGFPTNSFPSALGASAGDVELEADPLISGAFPGAKQAALGHVWNNCINVRIMLCKTGRRVRKSLEEIEERETDKDRNGQNGVQHPVTKIEREGEAASTGAAGSHLFHSKLRTSTPIFTATLVFAPHAPMREIFFRLSAAGVQSLSIAEVKSGLLPIGYAREEEWADEEETQHEGRQEEVVMQKEEQTGEKIVVPVQSGWNDEPDGGEDLEEGMEELEAIMGQFETPEAGRDPS</sequence>
<dbReference type="InterPro" id="IPR013632">
    <property type="entry name" value="Rad51_C"/>
</dbReference>
<dbReference type="OrthoDB" id="1861185at2759"/>
<evidence type="ECO:0000256" key="3">
    <source>
        <dbReference type="SAM" id="MobiDB-lite"/>
    </source>
</evidence>
<feature type="region of interest" description="Disordered" evidence="3">
    <location>
        <begin position="680"/>
        <end position="702"/>
    </location>
</feature>
<dbReference type="Gene3D" id="3.40.50.300">
    <property type="entry name" value="P-loop containing nucleotide triphosphate hydrolases"/>
    <property type="match status" value="1"/>
</dbReference>
<dbReference type="SUPFAM" id="SSF52540">
    <property type="entry name" value="P-loop containing nucleoside triphosphate hydrolases"/>
    <property type="match status" value="1"/>
</dbReference>
<gene>
    <name evidence="5" type="ORF">BCV69DRAFT_315097</name>
</gene>
<keyword evidence="1" id="KW-0547">Nucleotide-binding</keyword>
<dbReference type="GO" id="GO:0005524">
    <property type="term" value="F:ATP binding"/>
    <property type="evidence" value="ECO:0007669"/>
    <property type="project" value="UniProtKB-KW"/>
</dbReference>
<feature type="compositionally biased region" description="Basic and acidic residues" evidence="3">
    <location>
        <begin position="75"/>
        <end position="99"/>
    </location>
</feature>
<dbReference type="GO" id="GO:0000150">
    <property type="term" value="F:DNA strand exchange activity"/>
    <property type="evidence" value="ECO:0007669"/>
    <property type="project" value="TreeGrafter"/>
</dbReference>
<feature type="compositionally biased region" description="Low complexity" evidence="3">
    <location>
        <begin position="296"/>
        <end position="307"/>
    </location>
</feature>
<dbReference type="InterPro" id="IPR020588">
    <property type="entry name" value="RecA_ATP-bd"/>
</dbReference>
<accession>A0A316U4U2</accession>
<dbReference type="PANTHER" id="PTHR22942">
    <property type="entry name" value="RECA/RAD51/RADA DNA STRAND-PAIRING FAMILY MEMBER"/>
    <property type="match status" value="1"/>
</dbReference>
<feature type="region of interest" description="Disordered" evidence="3">
    <location>
        <begin position="74"/>
        <end position="111"/>
    </location>
</feature>
<dbReference type="GO" id="GO:0061982">
    <property type="term" value="P:meiosis I cell cycle process"/>
    <property type="evidence" value="ECO:0007669"/>
    <property type="project" value="UniProtKB-ARBA"/>
</dbReference>
<feature type="compositionally biased region" description="Basic and acidic residues" evidence="3">
    <location>
        <begin position="683"/>
        <end position="700"/>
    </location>
</feature>
<evidence type="ECO:0000259" key="4">
    <source>
        <dbReference type="PROSITE" id="PS50162"/>
    </source>
</evidence>
<dbReference type="PANTHER" id="PTHR22942:SF66">
    <property type="entry name" value="RE19845P"/>
    <property type="match status" value="1"/>
</dbReference>
<proteinExistence type="predicted"/>
<evidence type="ECO:0000256" key="1">
    <source>
        <dbReference type="ARBA" id="ARBA00022741"/>
    </source>
</evidence>
<feature type="region of interest" description="Disordered" evidence="3">
    <location>
        <begin position="291"/>
        <end position="313"/>
    </location>
</feature>
<feature type="region of interest" description="Disordered" evidence="3">
    <location>
        <begin position="579"/>
        <end position="612"/>
    </location>
</feature>
<evidence type="ECO:0000313" key="5">
    <source>
        <dbReference type="EMBL" id="PWN17975.1"/>
    </source>
</evidence>
<feature type="compositionally biased region" description="Low complexity" evidence="3">
    <location>
        <begin position="377"/>
        <end position="392"/>
    </location>
</feature>
<dbReference type="STRING" id="1684307.A0A316U4U2"/>
<keyword evidence="2" id="KW-0067">ATP-binding</keyword>
<feature type="compositionally biased region" description="Low complexity" evidence="3">
    <location>
        <begin position="426"/>
        <end position="445"/>
    </location>
</feature>
<dbReference type="GO" id="GO:0006312">
    <property type="term" value="P:mitotic recombination"/>
    <property type="evidence" value="ECO:0007669"/>
    <property type="project" value="TreeGrafter"/>
</dbReference>
<dbReference type="InterPro" id="IPR027417">
    <property type="entry name" value="P-loop_NTPase"/>
</dbReference>
<organism evidence="5 6">
    <name type="scientific">Pseudomicrostroma glucosiphilum</name>
    <dbReference type="NCBI Taxonomy" id="1684307"/>
    <lineage>
        <taxon>Eukaryota</taxon>
        <taxon>Fungi</taxon>
        <taxon>Dikarya</taxon>
        <taxon>Basidiomycota</taxon>
        <taxon>Ustilaginomycotina</taxon>
        <taxon>Exobasidiomycetes</taxon>
        <taxon>Microstromatales</taxon>
        <taxon>Microstromatales incertae sedis</taxon>
        <taxon>Pseudomicrostroma</taxon>
    </lineage>
</organism>
<dbReference type="AlphaFoldDB" id="A0A316U4U2"/>
<dbReference type="Pfam" id="PF08423">
    <property type="entry name" value="Rad51"/>
    <property type="match status" value="1"/>
</dbReference>
<dbReference type="PROSITE" id="PS50162">
    <property type="entry name" value="RECA_2"/>
    <property type="match status" value="1"/>
</dbReference>
<evidence type="ECO:0000313" key="6">
    <source>
        <dbReference type="Proteomes" id="UP000245942"/>
    </source>
</evidence>
<name>A0A316U4U2_9BASI</name>
<dbReference type="EMBL" id="KZ819339">
    <property type="protein sequence ID" value="PWN17975.1"/>
    <property type="molecule type" value="Genomic_DNA"/>
</dbReference>
<reference evidence="5 6" key="1">
    <citation type="journal article" date="2018" name="Mol. Biol. Evol.">
        <title>Broad Genomic Sampling Reveals a Smut Pathogenic Ancestry of the Fungal Clade Ustilaginomycotina.</title>
        <authorList>
            <person name="Kijpornyongpan T."/>
            <person name="Mondo S.J."/>
            <person name="Barry K."/>
            <person name="Sandor L."/>
            <person name="Lee J."/>
            <person name="Lipzen A."/>
            <person name="Pangilinan J."/>
            <person name="LaButti K."/>
            <person name="Hainaut M."/>
            <person name="Henrissat B."/>
            <person name="Grigoriev I.V."/>
            <person name="Spatafora J.W."/>
            <person name="Aime M.C."/>
        </authorList>
    </citation>
    <scope>NUCLEOTIDE SEQUENCE [LARGE SCALE GENOMIC DNA]</scope>
    <source>
        <strain evidence="5 6">MCA 4718</strain>
    </source>
</reference>
<feature type="region of interest" description="Disordered" evidence="3">
    <location>
        <begin position="426"/>
        <end position="459"/>
    </location>
</feature>
<dbReference type="GO" id="GO:0000730">
    <property type="term" value="P:DNA recombinase assembly"/>
    <property type="evidence" value="ECO:0007669"/>
    <property type="project" value="TreeGrafter"/>
</dbReference>
<dbReference type="GeneID" id="37016905"/>
<dbReference type="Proteomes" id="UP000245942">
    <property type="component" value="Unassembled WGS sequence"/>
</dbReference>
<keyword evidence="6" id="KW-1185">Reference proteome</keyword>
<protein>
    <recommendedName>
        <fullName evidence="4">RecA family profile 1 domain-containing protein</fullName>
    </recommendedName>
</protein>
<feature type="domain" description="RecA family profile 1" evidence="4">
    <location>
        <begin position="111"/>
        <end position="194"/>
    </location>
</feature>
<feature type="compositionally biased region" description="Basic and acidic residues" evidence="3">
    <location>
        <begin position="364"/>
        <end position="375"/>
    </location>
</feature>
<dbReference type="GO" id="GO:0003697">
    <property type="term" value="F:single-stranded DNA binding"/>
    <property type="evidence" value="ECO:0007669"/>
    <property type="project" value="TreeGrafter"/>
</dbReference>
<feature type="region of interest" description="Disordered" evidence="3">
    <location>
        <begin position="205"/>
        <end position="245"/>
    </location>
</feature>
<dbReference type="RefSeq" id="XP_025345135.1">
    <property type="nucleotide sequence ID" value="XM_025495171.1"/>
</dbReference>
<dbReference type="GO" id="GO:0042148">
    <property type="term" value="P:DNA strand invasion"/>
    <property type="evidence" value="ECO:0007669"/>
    <property type="project" value="TreeGrafter"/>
</dbReference>
<feature type="compositionally biased region" description="Basic and acidic residues" evidence="3">
    <location>
        <begin position="212"/>
        <end position="225"/>
    </location>
</feature>